<accession>A0AA85ESN0</accession>
<evidence type="ECO:0000256" key="1">
    <source>
        <dbReference type="SAM" id="MobiDB-lite"/>
    </source>
</evidence>
<evidence type="ECO:0000313" key="3">
    <source>
        <dbReference type="WBParaSite" id="SRDH1_21660.1"/>
    </source>
</evidence>
<reference evidence="2" key="1">
    <citation type="submission" date="2022-06" db="EMBL/GenBank/DDBJ databases">
        <authorList>
            <person name="Berger JAMES D."/>
            <person name="Berger JAMES D."/>
        </authorList>
    </citation>
    <scope>NUCLEOTIDE SEQUENCE [LARGE SCALE GENOMIC DNA]</scope>
</reference>
<feature type="compositionally biased region" description="Gly residues" evidence="1">
    <location>
        <begin position="61"/>
        <end position="81"/>
    </location>
</feature>
<name>A0AA85ESN0_9TREM</name>
<keyword evidence="2" id="KW-1185">Reference proteome</keyword>
<protein>
    <submittedName>
        <fullName evidence="3">Uncharacterized protein</fullName>
    </submittedName>
</protein>
<reference evidence="3" key="2">
    <citation type="submission" date="2023-11" db="UniProtKB">
        <authorList>
            <consortium name="WormBaseParasite"/>
        </authorList>
    </citation>
    <scope>IDENTIFICATION</scope>
</reference>
<dbReference type="Proteomes" id="UP000050792">
    <property type="component" value="Unassembled WGS sequence"/>
</dbReference>
<evidence type="ECO:0000313" key="2">
    <source>
        <dbReference type="Proteomes" id="UP000050792"/>
    </source>
</evidence>
<organism evidence="2 3">
    <name type="scientific">Schistosoma rodhaini</name>
    <dbReference type="NCBI Taxonomy" id="6188"/>
    <lineage>
        <taxon>Eukaryota</taxon>
        <taxon>Metazoa</taxon>
        <taxon>Spiralia</taxon>
        <taxon>Lophotrochozoa</taxon>
        <taxon>Platyhelminthes</taxon>
        <taxon>Trematoda</taxon>
        <taxon>Digenea</taxon>
        <taxon>Strigeidida</taxon>
        <taxon>Schistosomatoidea</taxon>
        <taxon>Schistosomatidae</taxon>
        <taxon>Schistosoma</taxon>
    </lineage>
</organism>
<proteinExistence type="predicted"/>
<dbReference type="AlphaFoldDB" id="A0AA85ESN0"/>
<sequence>MKSVDHVANAFFPPTENDTDLLYIFGYFLSVLWVPDRGGRAWELEPPPPEMHAFKQRQPDRGGGTQRGTRSGGGDGHYGGRGGFQGGNSGYSCDGSWNGGRCVVGSNISSRGVGGGYAQMYGQTTPYMSNGRGVALGDGYVTDPYQMASINQQMGGMMLFEPGLSSASHQDFVFQFGQMGGIISLYKRRWYVTESRLQRAALFVLPSIDQIYHNFVLINVVYSQFEAHELGVSVTSHKI</sequence>
<dbReference type="WBParaSite" id="SRDH1_21660.1">
    <property type="protein sequence ID" value="SRDH1_21660.1"/>
    <property type="gene ID" value="SRDH1_21660"/>
</dbReference>
<feature type="region of interest" description="Disordered" evidence="1">
    <location>
        <begin position="44"/>
        <end position="81"/>
    </location>
</feature>